<proteinExistence type="inferred from homology"/>
<dbReference type="Pfam" id="PF09285">
    <property type="entry name" value="Elong-fact-P_C"/>
    <property type="match status" value="1"/>
</dbReference>
<dbReference type="FunFam" id="2.40.50.140:FF:000004">
    <property type="entry name" value="Elongation factor P"/>
    <property type="match status" value="1"/>
</dbReference>
<sequence>MNSNDLRSGMTILLNNVVHEVIESQHHKPGKGPAFVRSKLKNLNTGSIFEQTFRAKEPLKQAIVEKKQMQYLYRDKNLFYFMDPETYEQIPVPEEKIEDFLKFLKENENISFKIYEGEILQITMPDFVFLEVTESLPGAKGDTAQGATKPAVLETGLEIQVPLFIKEGETLKIDTRNGKYVERVNKK</sequence>
<evidence type="ECO:0000256" key="4">
    <source>
        <dbReference type="ARBA" id="ARBA00022490"/>
    </source>
</evidence>
<dbReference type="InterPro" id="IPR015365">
    <property type="entry name" value="Elong-fact-P_C"/>
</dbReference>
<dbReference type="InterPro" id="IPR001059">
    <property type="entry name" value="Transl_elong_P/YeiP_cen"/>
</dbReference>
<dbReference type="FunFam" id="2.30.30.30:FF:000003">
    <property type="entry name" value="Elongation factor P"/>
    <property type="match status" value="1"/>
</dbReference>
<protein>
    <recommendedName>
        <fullName evidence="7 8">Elongation factor P</fullName>
        <shortName evidence="7">EF-P</shortName>
    </recommendedName>
</protein>
<dbReference type="CDD" id="cd05794">
    <property type="entry name" value="S1_EF-P_repeat_2"/>
    <property type="match status" value="1"/>
</dbReference>
<feature type="domain" description="Translation elongation factor P/YeiP central" evidence="11">
    <location>
        <begin position="66"/>
        <end position="120"/>
    </location>
</feature>
<evidence type="ECO:0000313" key="12">
    <source>
        <dbReference type="EMBL" id="BBM84114.1"/>
    </source>
</evidence>
<dbReference type="InterPro" id="IPR014722">
    <property type="entry name" value="Rib_uL2_dom2"/>
</dbReference>
<dbReference type="PANTHER" id="PTHR30053">
    <property type="entry name" value="ELONGATION FACTOR P"/>
    <property type="match status" value="1"/>
</dbReference>
<dbReference type="UniPathway" id="UPA00345"/>
<dbReference type="SMART" id="SM00841">
    <property type="entry name" value="Elong-fact-P_C"/>
    <property type="match status" value="1"/>
</dbReference>
<dbReference type="InterPro" id="IPR013185">
    <property type="entry name" value="Transl_elong_KOW-like"/>
</dbReference>
<feature type="domain" description="Elongation factor P C-terminal" evidence="10">
    <location>
        <begin position="128"/>
        <end position="183"/>
    </location>
</feature>
<keyword evidence="13" id="KW-1185">Reference proteome</keyword>
<dbReference type="InterPro" id="IPR012340">
    <property type="entry name" value="NA-bd_OB-fold"/>
</dbReference>
<dbReference type="InterPro" id="IPR008991">
    <property type="entry name" value="Translation_prot_SH3-like_sf"/>
</dbReference>
<dbReference type="OrthoDB" id="9801844at2"/>
<evidence type="ECO:0000256" key="6">
    <source>
        <dbReference type="ARBA" id="ARBA00022917"/>
    </source>
</evidence>
<dbReference type="Gene3D" id="2.40.50.140">
    <property type="entry name" value="Nucleic acid-binding proteins"/>
    <property type="match status" value="2"/>
</dbReference>
<dbReference type="Proteomes" id="UP000326354">
    <property type="component" value="Chromosome"/>
</dbReference>
<evidence type="ECO:0000256" key="8">
    <source>
        <dbReference type="NCBIfam" id="TIGR00038"/>
    </source>
</evidence>
<dbReference type="KEGG" id="uam:UABAM_02470"/>
<dbReference type="InterPro" id="IPR011768">
    <property type="entry name" value="Transl_elongation_fac_P"/>
</dbReference>
<dbReference type="NCBIfam" id="TIGR00038">
    <property type="entry name" value="efp"/>
    <property type="match status" value="1"/>
</dbReference>
<comment type="similarity">
    <text evidence="3 7 9">Belongs to the elongation factor P family.</text>
</comment>
<dbReference type="PIRSF" id="PIRSF005901">
    <property type="entry name" value="EF-P"/>
    <property type="match status" value="1"/>
</dbReference>
<evidence type="ECO:0000256" key="2">
    <source>
        <dbReference type="ARBA" id="ARBA00004815"/>
    </source>
</evidence>
<dbReference type="Pfam" id="PF08207">
    <property type="entry name" value="EFP_N"/>
    <property type="match status" value="1"/>
</dbReference>
<dbReference type="Gene3D" id="2.30.30.30">
    <property type="match status" value="1"/>
</dbReference>
<dbReference type="FunFam" id="2.40.50.140:FF:000009">
    <property type="entry name" value="Elongation factor P"/>
    <property type="match status" value="1"/>
</dbReference>
<evidence type="ECO:0000256" key="5">
    <source>
        <dbReference type="ARBA" id="ARBA00022768"/>
    </source>
</evidence>
<dbReference type="SUPFAM" id="SSF50104">
    <property type="entry name" value="Translation proteins SH3-like domain"/>
    <property type="match status" value="1"/>
</dbReference>
<dbReference type="AlphaFoldDB" id="A0A5S9ILV6"/>
<dbReference type="GO" id="GO:0043043">
    <property type="term" value="P:peptide biosynthetic process"/>
    <property type="evidence" value="ECO:0007669"/>
    <property type="project" value="InterPro"/>
</dbReference>
<keyword evidence="6 7" id="KW-0648">Protein biosynthesis</keyword>
<dbReference type="GO" id="GO:0003746">
    <property type="term" value="F:translation elongation factor activity"/>
    <property type="evidence" value="ECO:0007669"/>
    <property type="project" value="UniProtKB-UniRule"/>
</dbReference>
<reference evidence="12 13" key="1">
    <citation type="submission" date="2019-08" db="EMBL/GenBank/DDBJ databases">
        <title>Complete genome sequence of Candidatus Uab amorphum.</title>
        <authorList>
            <person name="Shiratori T."/>
            <person name="Suzuki S."/>
            <person name="Kakizawa Y."/>
            <person name="Ishida K."/>
        </authorList>
    </citation>
    <scope>NUCLEOTIDE SEQUENCE [LARGE SCALE GENOMIC DNA]</scope>
    <source>
        <strain evidence="12 13">SRT547</strain>
    </source>
</reference>
<accession>A0A5S9ILV6</accession>
<evidence type="ECO:0000259" key="11">
    <source>
        <dbReference type="SMART" id="SM01185"/>
    </source>
</evidence>
<dbReference type="Pfam" id="PF01132">
    <property type="entry name" value="EFP"/>
    <property type="match status" value="1"/>
</dbReference>
<evidence type="ECO:0000256" key="3">
    <source>
        <dbReference type="ARBA" id="ARBA00009479"/>
    </source>
</evidence>
<organism evidence="12 13">
    <name type="scientific">Uabimicrobium amorphum</name>
    <dbReference type="NCBI Taxonomy" id="2596890"/>
    <lineage>
        <taxon>Bacteria</taxon>
        <taxon>Pseudomonadati</taxon>
        <taxon>Planctomycetota</taxon>
        <taxon>Candidatus Uabimicrobiia</taxon>
        <taxon>Candidatus Uabimicrobiales</taxon>
        <taxon>Candidatus Uabimicrobiaceae</taxon>
        <taxon>Candidatus Uabimicrobium</taxon>
    </lineage>
</organism>
<dbReference type="HAMAP" id="MF_00141">
    <property type="entry name" value="EF_P"/>
    <property type="match status" value="1"/>
</dbReference>
<dbReference type="InterPro" id="IPR013852">
    <property type="entry name" value="Transl_elong_P/YeiP_CS"/>
</dbReference>
<dbReference type="RefSeq" id="WP_151968289.1">
    <property type="nucleotide sequence ID" value="NZ_AP019860.1"/>
</dbReference>
<dbReference type="CDD" id="cd04470">
    <property type="entry name" value="S1_EF-P_repeat_1"/>
    <property type="match status" value="1"/>
</dbReference>
<keyword evidence="4 7" id="KW-0963">Cytoplasm</keyword>
<comment type="subcellular location">
    <subcellularLocation>
        <location evidence="1 7">Cytoplasm</location>
    </subcellularLocation>
</comment>
<dbReference type="PANTHER" id="PTHR30053:SF12">
    <property type="entry name" value="ELONGATION FACTOR P (EF-P) FAMILY PROTEIN"/>
    <property type="match status" value="1"/>
</dbReference>
<comment type="function">
    <text evidence="7">Involved in peptide bond synthesis. Stimulates efficient translation and peptide-bond synthesis on native or reconstituted 70S ribosomes in vitro. Probably functions indirectly by altering the affinity of the ribosome for aminoacyl-tRNA, thus increasing their reactivity as acceptors for peptidyl transferase.</text>
</comment>
<dbReference type="NCBIfam" id="NF001810">
    <property type="entry name" value="PRK00529.1"/>
    <property type="match status" value="1"/>
</dbReference>
<dbReference type="EMBL" id="AP019860">
    <property type="protein sequence ID" value="BBM84114.1"/>
    <property type="molecule type" value="Genomic_DNA"/>
</dbReference>
<dbReference type="InterPro" id="IPR020599">
    <property type="entry name" value="Transl_elong_fac_P/YeiP"/>
</dbReference>
<comment type="pathway">
    <text evidence="2 7">Protein biosynthesis; polypeptide chain elongation.</text>
</comment>
<dbReference type="SMART" id="SM01185">
    <property type="entry name" value="EFP"/>
    <property type="match status" value="1"/>
</dbReference>
<dbReference type="SUPFAM" id="SSF50249">
    <property type="entry name" value="Nucleic acid-binding proteins"/>
    <property type="match status" value="2"/>
</dbReference>
<evidence type="ECO:0000256" key="7">
    <source>
        <dbReference type="HAMAP-Rule" id="MF_00141"/>
    </source>
</evidence>
<name>A0A5S9ILV6_UABAM</name>
<dbReference type="GO" id="GO:0005829">
    <property type="term" value="C:cytosol"/>
    <property type="evidence" value="ECO:0007669"/>
    <property type="project" value="UniProtKB-ARBA"/>
</dbReference>
<keyword evidence="5 7" id="KW-0251">Elongation factor</keyword>
<gene>
    <name evidence="7" type="primary">efp</name>
    <name evidence="12" type="ORF">UABAM_02470</name>
</gene>
<dbReference type="PROSITE" id="PS01275">
    <property type="entry name" value="EFP"/>
    <property type="match status" value="1"/>
</dbReference>
<evidence type="ECO:0000259" key="10">
    <source>
        <dbReference type="SMART" id="SM00841"/>
    </source>
</evidence>
<evidence type="ECO:0000256" key="1">
    <source>
        <dbReference type="ARBA" id="ARBA00004496"/>
    </source>
</evidence>
<evidence type="ECO:0000313" key="13">
    <source>
        <dbReference type="Proteomes" id="UP000326354"/>
    </source>
</evidence>
<evidence type="ECO:0000256" key="9">
    <source>
        <dbReference type="RuleBase" id="RU004389"/>
    </source>
</evidence>